<dbReference type="OrthoDB" id="5616196at2"/>
<dbReference type="AlphaFoldDB" id="A0A099KS92"/>
<proteinExistence type="predicted"/>
<reference evidence="1 2" key="1">
    <citation type="submission" date="2014-08" db="EMBL/GenBank/DDBJ databases">
        <title>Genomic and Phenotypic Diversity of Colwellia psychrerythraea strains from Disparate Marine Basins.</title>
        <authorList>
            <person name="Techtmann S.M."/>
            <person name="Stelling S.C."/>
            <person name="Utturkar S.M."/>
            <person name="Alshibli N."/>
            <person name="Harris A."/>
            <person name="Brown S.D."/>
            <person name="Hazen T.C."/>
        </authorList>
    </citation>
    <scope>NUCLEOTIDE SEQUENCE [LARGE SCALE GENOMIC DNA]</scope>
    <source>
        <strain evidence="1 2">GAB14E</strain>
    </source>
</reference>
<evidence type="ECO:0000313" key="1">
    <source>
        <dbReference type="EMBL" id="KGJ93599.1"/>
    </source>
</evidence>
<name>A0A099KS92_COLPS</name>
<accession>A0A099KS92</accession>
<dbReference type="EMBL" id="JQEC01000022">
    <property type="protein sequence ID" value="KGJ93599.1"/>
    <property type="molecule type" value="Genomic_DNA"/>
</dbReference>
<comment type="caution">
    <text evidence="1">The sequence shown here is derived from an EMBL/GenBank/DDBJ whole genome shotgun (WGS) entry which is preliminary data.</text>
</comment>
<protein>
    <submittedName>
        <fullName evidence="1">Uncharacterized protein</fullName>
    </submittedName>
</protein>
<dbReference type="RefSeq" id="WP_033082268.1">
    <property type="nucleotide sequence ID" value="NZ_JQEC01000022.1"/>
</dbReference>
<organism evidence="1 2">
    <name type="scientific">Colwellia psychrerythraea</name>
    <name type="common">Vibrio psychroerythus</name>
    <dbReference type="NCBI Taxonomy" id="28229"/>
    <lineage>
        <taxon>Bacteria</taxon>
        <taxon>Pseudomonadati</taxon>
        <taxon>Pseudomonadota</taxon>
        <taxon>Gammaproteobacteria</taxon>
        <taxon>Alteromonadales</taxon>
        <taxon>Colwelliaceae</taxon>
        <taxon>Colwellia</taxon>
    </lineage>
</organism>
<sequence length="195" mass="22759">MAQCTTDKCNLDGKYEDKCALHCKKKDYQSDKLKGILDDFYEELAQYIYEELSNVNNKKLQDALLNAREEHLKKSHFSYASLLLDDGDEILKEILTDEIIFFGAINFPEIKSRDTFSFFKIFQLFKGLHFDRSTIGFGSINLNNVQIFFQDCTFENDWSIHSYLIIEDVVSKTIFQNCIFKERVSSAAKEHSRDI</sequence>
<evidence type="ECO:0000313" key="2">
    <source>
        <dbReference type="Proteomes" id="UP000029868"/>
    </source>
</evidence>
<dbReference type="Proteomes" id="UP000029868">
    <property type="component" value="Unassembled WGS sequence"/>
</dbReference>
<feature type="non-terminal residue" evidence="1">
    <location>
        <position position="195"/>
    </location>
</feature>
<gene>
    <name evidence="1" type="ORF">GAB14E_0413</name>
</gene>